<accession>A0A517YK28</accession>
<evidence type="ECO:0000313" key="5">
    <source>
        <dbReference type="Proteomes" id="UP000315017"/>
    </source>
</evidence>
<dbReference type="PANTHER" id="PTHR35147:SF1">
    <property type="entry name" value="CHEMORECEPTOR GLUTAMINE DEAMIDASE CHED-RELATED"/>
    <property type="match status" value="1"/>
</dbReference>
<proteinExistence type="inferred from homology"/>
<dbReference type="GO" id="GO:0050568">
    <property type="term" value="F:protein-glutamine glutaminase activity"/>
    <property type="evidence" value="ECO:0007669"/>
    <property type="project" value="UniProtKB-UniRule"/>
</dbReference>
<dbReference type="KEGG" id="aagg:ETAA8_57190"/>
<dbReference type="AlphaFoldDB" id="A0A517YK28"/>
<gene>
    <name evidence="3 4" type="primary">cheD</name>
    <name evidence="4" type="ORF">ETAA8_57190</name>
</gene>
<comment type="similarity">
    <text evidence="3">Belongs to the CheD family.</text>
</comment>
<comment type="catalytic activity">
    <reaction evidence="3">
        <text>L-glutaminyl-[protein] + H2O = L-glutamyl-[protein] + NH4(+)</text>
        <dbReference type="Rhea" id="RHEA:16441"/>
        <dbReference type="Rhea" id="RHEA-COMP:10207"/>
        <dbReference type="Rhea" id="RHEA-COMP:10208"/>
        <dbReference type="ChEBI" id="CHEBI:15377"/>
        <dbReference type="ChEBI" id="CHEBI:28938"/>
        <dbReference type="ChEBI" id="CHEBI:29973"/>
        <dbReference type="ChEBI" id="CHEBI:30011"/>
        <dbReference type="EC" id="3.5.1.44"/>
    </reaction>
</comment>
<dbReference type="Gene3D" id="3.30.1330.200">
    <property type="match status" value="1"/>
</dbReference>
<keyword evidence="5" id="KW-1185">Reference proteome</keyword>
<dbReference type="InterPro" id="IPR005659">
    <property type="entry name" value="Chemorcpt_Glu_NH3ase_CheD"/>
</dbReference>
<keyword evidence="4" id="KW-0675">Receptor</keyword>
<dbReference type="PANTHER" id="PTHR35147">
    <property type="entry name" value="CHEMORECEPTOR GLUTAMINE DEAMIDASE CHED-RELATED"/>
    <property type="match status" value="1"/>
</dbReference>
<protein>
    <recommendedName>
        <fullName evidence="3">Probable chemoreceptor glutamine deamidase CheD</fullName>
        <ecNumber evidence="3">3.5.1.44</ecNumber>
    </recommendedName>
</protein>
<keyword evidence="2 3" id="KW-0378">Hydrolase</keyword>
<name>A0A517YK28_9BACT</name>
<sequence length="148" mass="15271">MGKIVLASGPDSITTVLGSCVGVAIYHPRTHHAMLAHVVLPASSGRASLPGKFADTAIPDMLQQLASLGICDNSLIVKLAGGSNMFGLPAGPMQVGESNLVAVEAALTKAKLRVASRHVGGNKGRRVTFDCQTGVYRIEVVGAEVVIL</sequence>
<evidence type="ECO:0000313" key="4">
    <source>
        <dbReference type="EMBL" id="QDU30573.1"/>
    </source>
</evidence>
<dbReference type="Pfam" id="PF03975">
    <property type="entry name" value="CheD"/>
    <property type="match status" value="1"/>
</dbReference>
<dbReference type="SUPFAM" id="SSF64438">
    <property type="entry name" value="CNF1/YfiH-like putative cysteine hydrolases"/>
    <property type="match status" value="1"/>
</dbReference>
<comment type="function">
    <text evidence="3">Probably deamidates glutamine residues to glutamate on methyl-accepting chemotaxis receptors (MCPs), playing an important role in chemotaxis.</text>
</comment>
<dbReference type="EMBL" id="CP036274">
    <property type="protein sequence ID" value="QDU30573.1"/>
    <property type="molecule type" value="Genomic_DNA"/>
</dbReference>
<evidence type="ECO:0000256" key="3">
    <source>
        <dbReference type="HAMAP-Rule" id="MF_01440"/>
    </source>
</evidence>
<dbReference type="InterPro" id="IPR038592">
    <property type="entry name" value="CheD-like_sf"/>
</dbReference>
<dbReference type="CDD" id="cd16352">
    <property type="entry name" value="CheD"/>
    <property type="match status" value="1"/>
</dbReference>
<evidence type="ECO:0000256" key="1">
    <source>
        <dbReference type="ARBA" id="ARBA00022500"/>
    </source>
</evidence>
<reference evidence="4 5" key="1">
    <citation type="submission" date="2019-02" db="EMBL/GenBank/DDBJ databases">
        <title>Deep-cultivation of Planctomycetes and their phenomic and genomic characterization uncovers novel biology.</title>
        <authorList>
            <person name="Wiegand S."/>
            <person name="Jogler M."/>
            <person name="Boedeker C."/>
            <person name="Pinto D."/>
            <person name="Vollmers J."/>
            <person name="Rivas-Marin E."/>
            <person name="Kohn T."/>
            <person name="Peeters S.H."/>
            <person name="Heuer A."/>
            <person name="Rast P."/>
            <person name="Oberbeckmann S."/>
            <person name="Bunk B."/>
            <person name="Jeske O."/>
            <person name="Meyerdierks A."/>
            <person name="Storesund J.E."/>
            <person name="Kallscheuer N."/>
            <person name="Luecker S."/>
            <person name="Lage O.M."/>
            <person name="Pohl T."/>
            <person name="Merkel B.J."/>
            <person name="Hornburger P."/>
            <person name="Mueller R.-W."/>
            <person name="Bruemmer F."/>
            <person name="Labrenz M."/>
            <person name="Spormann A.M."/>
            <person name="Op den Camp H."/>
            <person name="Overmann J."/>
            <person name="Amann R."/>
            <person name="Jetten M.S.M."/>
            <person name="Mascher T."/>
            <person name="Medema M.H."/>
            <person name="Devos D.P."/>
            <person name="Kaster A.-K."/>
            <person name="Ovreas L."/>
            <person name="Rohde M."/>
            <person name="Galperin M.Y."/>
            <person name="Jogler C."/>
        </authorList>
    </citation>
    <scope>NUCLEOTIDE SEQUENCE [LARGE SCALE GENOMIC DNA]</scope>
    <source>
        <strain evidence="4 5">ETA_A8</strain>
    </source>
</reference>
<keyword evidence="1 3" id="KW-0145">Chemotaxis</keyword>
<evidence type="ECO:0000256" key="2">
    <source>
        <dbReference type="ARBA" id="ARBA00022801"/>
    </source>
</evidence>
<dbReference type="GO" id="GO:0006935">
    <property type="term" value="P:chemotaxis"/>
    <property type="evidence" value="ECO:0007669"/>
    <property type="project" value="UniProtKB-UniRule"/>
</dbReference>
<dbReference type="EC" id="3.5.1.44" evidence="3"/>
<dbReference type="Proteomes" id="UP000315017">
    <property type="component" value="Chromosome"/>
</dbReference>
<dbReference type="InterPro" id="IPR011324">
    <property type="entry name" value="Cytotoxic_necrot_fac-like_cat"/>
</dbReference>
<dbReference type="HAMAP" id="MF_01440">
    <property type="entry name" value="CheD"/>
    <property type="match status" value="1"/>
</dbReference>
<organism evidence="4 5">
    <name type="scientific">Anatilimnocola aggregata</name>
    <dbReference type="NCBI Taxonomy" id="2528021"/>
    <lineage>
        <taxon>Bacteria</taxon>
        <taxon>Pseudomonadati</taxon>
        <taxon>Planctomycetota</taxon>
        <taxon>Planctomycetia</taxon>
        <taxon>Pirellulales</taxon>
        <taxon>Pirellulaceae</taxon>
        <taxon>Anatilimnocola</taxon>
    </lineage>
</organism>